<comment type="caution">
    <text evidence="1">The sequence shown here is derived from an EMBL/GenBank/DDBJ whole genome shotgun (WGS) entry which is preliminary data.</text>
</comment>
<protein>
    <submittedName>
        <fullName evidence="1">Uncharacterized protein</fullName>
    </submittedName>
</protein>
<proteinExistence type="predicted"/>
<evidence type="ECO:0000313" key="2">
    <source>
        <dbReference type="Proteomes" id="UP000028135"/>
    </source>
</evidence>
<dbReference type="Proteomes" id="UP000028135">
    <property type="component" value="Unassembled WGS sequence"/>
</dbReference>
<evidence type="ECO:0000313" key="1">
    <source>
        <dbReference type="EMBL" id="KER36692.1"/>
    </source>
</evidence>
<sequence length="88" mass="9224">MEAVPHPYVDHRFGAPAGWDEARDGFCGVLEVHLTTLAGHPAFESLWKPSAEDLATLNAGGTVALYVLGHGHPPVAIGVRSPSIAEQG</sequence>
<reference evidence="1 2" key="1">
    <citation type="submission" date="2014-05" db="EMBL/GenBank/DDBJ databases">
        <title>Genome Announcement of Sphingobium lucknowense F2.</title>
        <authorList>
            <person name="Lal R."/>
            <person name="Negi V."/>
            <person name="Lata P."/>
            <person name="Sangwan N."/>
            <person name="Gupta S.K."/>
            <person name="Rao D.L.N."/>
            <person name="Das S."/>
        </authorList>
    </citation>
    <scope>NUCLEOTIDE SEQUENCE [LARGE SCALE GENOMIC DNA]</scope>
    <source>
        <strain evidence="1 2">F2</strain>
    </source>
</reference>
<accession>A0A8E0WSQ5</accession>
<name>A0A8E0WSQ5_9SPHN</name>
<dbReference type="RefSeq" id="WP_020820934.1">
    <property type="nucleotide sequence ID" value="NZ_JANF02000048.1"/>
</dbReference>
<gene>
    <name evidence="1" type="ORF">AL00_09470</name>
</gene>
<organism evidence="1 2">
    <name type="scientific">Sphingobium indicum F2</name>
    <dbReference type="NCBI Taxonomy" id="1450518"/>
    <lineage>
        <taxon>Bacteria</taxon>
        <taxon>Pseudomonadati</taxon>
        <taxon>Pseudomonadota</taxon>
        <taxon>Alphaproteobacteria</taxon>
        <taxon>Sphingomonadales</taxon>
        <taxon>Sphingomonadaceae</taxon>
        <taxon>Sphingobium</taxon>
    </lineage>
</organism>
<dbReference type="EMBL" id="JANF02000048">
    <property type="protein sequence ID" value="KER36692.1"/>
    <property type="molecule type" value="Genomic_DNA"/>
</dbReference>
<dbReference type="AlphaFoldDB" id="A0A8E0WSQ5"/>